<dbReference type="Proteomes" id="UP000284763">
    <property type="component" value="Unassembled WGS sequence"/>
</dbReference>
<evidence type="ECO:0000313" key="3">
    <source>
        <dbReference type="EMBL" id="RQD82471.1"/>
    </source>
</evidence>
<name>A0A424YU58_9EURY</name>
<accession>A0A424YU58</accession>
<evidence type="ECO:0000256" key="2">
    <source>
        <dbReference type="SAM" id="Phobius"/>
    </source>
</evidence>
<evidence type="ECO:0000256" key="1">
    <source>
        <dbReference type="SAM" id="MobiDB-lite"/>
    </source>
</evidence>
<sequence length="347" mass="39215">ENIPPTVPRTLEFILKPIGCVHKEFIEATITYRDQEWKKHFLTMKPKEIHCVCPFLKAKPITSSEFIELFSEGISFDKGMNIDGIGIDKVKSLFMETCTNRLYLVQERNLEDGKVLYLSGESIGEKAVYLLTVLIKENSGITQVMLRGSSNKEHGIKGFINEILAELQHLIATETAAKEIGYIRNEQVINIIDSVVQRSNIEIDNNDKNVNLKDSIVQNTSFENTTQKYPLSENSNNEHDKPDQNTVEYEEIKTEPINKNRYIGDKAPKKSRSSINPYMALFGLVIVVSLVFVFFVDLGVESTMNGNSNIIETERDMTASIGYVTWDGEVASTNVMKQVLEQAGYDV</sequence>
<feature type="transmembrane region" description="Helical" evidence="2">
    <location>
        <begin position="278"/>
        <end position="300"/>
    </location>
</feature>
<keyword evidence="2" id="KW-0472">Membrane</keyword>
<comment type="caution">
    <text evidence="3">The sequence shown here is derived from an EMBL/GenBank/DDBJ whole genome shotgun (WGS) entry which is preliminary data.</text>
</comment>
<keyword evidence="2" id="KW-0812">Transmembrane</keyword>
<gene>
    <name evidence="3" type="ORF">D5R95_07180</name>
</gene>
<feature type="non-terminal residue" evidence="3">
    <location>
        <position position="1"/>
    </location>
</feature>
<dbReference type="Gene3D" id="3.40.190.10">
    <property type="entry name" value="Periplasmic binding protein-like II"/>
    <property type="match status" value="1"/>
</dbReference>
<proteinExistence type="predicted"/>
<reference evidence="3 4" key="1">
    <citation type="submission" date="2018-08" db="EMBL/GenBank/DDBJ databases">
        <title>The metabolism and importance of syntrophic acetate oxidation coupled to methane or sulfide production in haloalkaline environments.</title>
        <authorList>
            <person name="Timmers P.H.A."/>
            <person name="Vavourakis C.D."/>
            <person name="Sorokin D.Y."/>
            <person name="Sinninghe Damste J.S."/>
            <person name="Muyzer G."/>
            <person name="Stams A.J.M."/>
            <person name="Plugge C.M."/>
        </authorList>
    </citation>
    <scope>NUCLEOTIDE SEQUENCE [LARGE SCALE GENOMIC DNA]</scope>
    <source>
        <strain evidence="3">MSAO_Arc3</strain>
    </source>
</reference>
<feature type="region of interest" description="Disordered" evidence="1">
    <location>
        <begin position="226"/>
        <end position="246"/>
    </location>
</feature>
<feature type="compositionally biased region" description="Polar residues" evidence="1">
    <location>
        <begin position="226"/>
        <end position="235"/>
    </location>
</feature>
<protein>
    <submittedName>
        <fullName evidence="3">Uncharacterized protein</fullName>
    </submittedName>
</protein>
<keyword evidence="2" id="KW-1133">Transmembrane helix</keyword>
<dbReference type="AlphaFoldDB" id="A0A424YU58"/>
<evidence type="ECO:0000313" key="4">
    <source>
        <dbReference type="Proteomes" id="UP000284763"/>
    </source>
</evidence>
<organism evidence="3 4">
    <name type="scientific">Methanosalsum natronophilum</name>
    <dbReference type="NCBI Taxonomy" id="768733"/>
    <lineage>
        <taxon>Archaea</taxon>
        <taxon>Methanobacteriati</taxon>
        <taxon>Methanobacteriota</taxon>
        <taxon>Stenosarchaea group</taxon>
        <taxon>Methanomicrobia</taxon>
        <taxon>Methanosarcinales</taxon>
        <taxon>Methanosarcinaceae</taxon>
        <taxon>Methanosalsum</taxon>
    </lineage>
</organism>
<feature type="non-terminal residue" evidence="3">
    <location>
        <position position="347"/>
    </location>
</feature>
<dbReference type="EMBL" id="QZAB01000449">
    <property type="protein sequence ID" value="RQD82471.1"/>
    <property type="molecule type" value="Genomic_DNA"/>
</dbReference>